<accession>A0AAP0PVJ5</accession>
<keyword evidence="2" id="KW-1185">Reference proteome</keyword>
<dbReference type="EMBL" id="JBBNAG010000002">
    <property type="protein sequence ID" value="KAK9158003.1"/>
    <property type="molecule type" value="Genomic_DNA"/>
</dbReference>
<dbReference type="AlphaFoldDB" id="A0AAP0PVJ5"/>
<evidence type="ECO:0000313" key="2">
    <source>
        <dbReference type="Proteomes" id="UP001419268"/>
    </source>
</evidence>
<comment type="caution">
    <text evidence="1">The sequence shown here is derived from an EMBL/GenBank/DDBJ whole genome shotgun (WGS) entry which is preliminary data.</text>
</comment>
<reference evidence="1 2" key="1">
    <citation type="submission" date="2024-01" db="EMBL/GenBank/DDBJ databases">
        <title>Genome assemblies of Stephania.</title>
        <authorList>
            <person name="Yang L."/>
        </authorList>
    </citation>
    <scope>NUCLEOTIDE SEQUENCE [LARGE SCALE GENOMIC DNA]</scope>
    <source>
        <strain evidence="1">JXDWG</strain>
        <tissue evidence="1">Leaf</tissue>
    </source>
</reference>
<gene>
    <name evidence="1" type="ORF">Scep_004577</name>
</gene>
<name>A0AAP0PVJ5_9MAGN</name>
<sequence>MEIKEDVEKSCIRCCYALDIRTYRSHLRELDGAVSTAKSFPLQPVEQLRGLTILRFPTLQPVLQLKEKSRRSSHPTEFSRPQEFPPLAMQAIMAWELVLDKTYGIGLMAGKIPGSMGLIKIQLVISKRCHNHRLEIAQVVTTLVLEMPLHHLKPHILHTDLSLPPDYALSMVLSRLSTASRPKP</sequence>
<evidence type="ECO:0000313" key="1">
    <source>
        <dbReference type="EMBL" id="KAK9158003.1"/>
    </source>
</evidence>
<dbReference type="Proteomes" id="UP001419268">
    <property type="component" value="Unassembled WGS sequence"/>
</dbReference>
<proteinExistence type="predicted"/>
<protein>
    <submittedName>
        <fullName evidence="1">Uncharacterized protein</fullName>
    </submittedName>
</protein>
<organism evidence="1 2">
    <name type="scientific">Stephania cephalantha</name>
    <dbReference type="NCBI Taxonomy" id="152367"/>
    <lineage>
        <taxon>Eukaryota</taxon>
        <taxon>Viridiplantae</taxon>
        <taxon>Streptophyta</taxon>
        <taxon>Embryophyta</taxon>
        <taxon>Tracheophyta</taxon>
        <taxon>Spermatophyta</taxon>
        <taxon>Magnoliopsida</taxon>
        <taxon>Ranunculales</taxon>
        <taxon>Menispermaceae</taxon>
        <taxon>Menispermoideae</taxon>
        <taxon>Cissampelideae</taxon>
        <taxon>Stephania</taxon>
    </lineage>
</organism>